<dbReference type="GeneID" id="79718079"/>
<dbReference type="EMBL" id="CP093245">
    <property type="protein sequence ID" value="UNH30153.1"/>
    <property type="molecule type" value="Genomic_DNA"/>
</dbReference>
<dbReference type="InterPro" id="IPR038338">
    <property type="entry name" value="PriC_sf"/>
</dbReference>
<sequence length="182" mass="21161">MKISTLLAALKAQIDNLETQVAPLSEHIFSQARFDKNLFNRKSQKLGDCLAELNHYYAQLCHSVSLGHEQQVGFLTEKIVCQIQALAREVSTQSLRKKEDNYSQKKEQVDLYARLSQHQDFERRLVAMINDRELVLDKQTNHAARHKLQQELAALAGRLYRCRQALLRIDKSIEQQENLFRE</sequence>
<organism evidence="1 2">
    <name type="scientific">Moellerella wisconsensis</name>
    <dbReference type="NCBI Taxonomy" id="158849"/>
    <lineage>
        <taxon>Bacteria</taxon>
        <taxon>Pseudomonadati</taxon>
        <taxon>Pseudomonadota</taxon>
        <taxon>Gammaproteobacteria</taxon>
        <taxon>Enterobacterales</taxon>
        <taxon>Morganellaceae</taxon>
        <taxon>Moellerella</taxon>
    </lineage>
</organism>
<reference evidence="1" key="1">
    <citation type="submission" date="2022-03" db="EMBL/GenBank/DDBJ databases">
        <title>ESBL-producing Moellerella wisconsensis and Escherichia marmotae isolated from wild game meat.</title>
        <authorList>
            <person name="Biggel M."/>
        </authorList>
    </citation>
    <scope>NUCLEOTIDE SEQUENCE</scope>
    <source>
        <strain evidence="1">W51</strain>
    </source>
</reference>
<gene>
    <name evidence="1" type="ORF">MNY72_12495</name>
</gene>
<evidence type="ECO:0000313" key="2">
    <source>
        <dbReference type="Proteomes" id="UP000829116"/>
    </source>
</evidence>
<protein>
    <submittedName>
        <fullName evidence="1">Primosomal replication protein</fullName>
    </submittedName>
</protein>
<dbReference type="Pfam" id="PF07445">
    <property type="entry name" value="PriC"/>
    <property type="match status" value="1"/>
</dbReference>
<dbReference type="AlphaFoldDB" id="A0A9Q8V2X8"/>
<dbReference type="RefSeq" id="WP_047256869.1">
    <property type="nucleotide sequence ID" value="NZ_CAWMFK010000014.1"/>
</dbReference>
<accession>A0A9Q8V2X8</accession>
<name>A0A9Q8V2X8_9GAMM</name>
<dbReference type="Gene3D" id="1.20.1270.340">
    <property type="match status" value="1"/>
</dbReference>
<dbReference type="Proteomes" id="UP000829116">
    <property type="component" value="Chromosome"/>
</dbReference>
<dbReference type="InterPro" id="IPR010890">
    <property type="entry name" value="PriC"/>
</dbReference>
<evidence type="ECO:0000313" key="1">
    <source>
        <dbReference type="EMBL" id="UNH30153.1"/>
    </source>
</evidence>
<proteinExistence type="predicted"/>